<reference evidence="2 3" key="1">
    <citation type="journal article" date="2013" name="PLoS ONE">
        <title>Lactobacillus paracasei comparative genomics: towards species pan-genome definition and exploitation of diversity.</title>
        <authorList>
            <person name="Smokvina T."/>
            <person name="Wels M."/>
            <person name="Polka J."/>
            <person name="Chervaux C."/>
            <person name="Brisse S."/>
            <person name="Boekhorst J."/>
            <person name="van Hylckama Vlieg J.E."/>
            <person name="Siezen R.J."/>
        </authorList>
    </citation>
    <scope>NUCLEOTIDE SEQUENCE [LARGE SCALE GENOMIC DNA]</scope>
    <source>
        <strain evidence="2 3">Lpp126</strain>
    </source>
</reference>
<protein>
    <submittedName>
        <fullName evidence="2">Phosphoketolase</fullName>
    </submittedName>
</protein>
<evidence type="ECO:0000259" key="1">
    <source>
        <dbReference type="Pfam" id="PF09364"/>
    </source>
</evidence>
<dbReference type="Proteomes" id="UP000014243">
    <property type="component" value="Unassembled WGS sequence"/>
</dbReference>
<dbReference type="PANTHER" id="PTHR31273">
    <property type="entry name" value="PHOSPHOKETOLASE-RELATED"/>
    <property type="match status" value="1"/>
</dbReference>
<dbReference type="Pfam" id="PF09364">
    <property type="entry name" value="XFP_N"/>
    <property type="match status" value="1"/>
</dbReference>
<feature type="domain" description="Xylulose 5-phosphate/Fructose 6-phosphate phosphoketolase N-terminal" evidence="1">
    <location>
        <begin position="12"/>
        <end position="71"/>
    </location>
</feature>
<accession>S2RZB5</accession>
<sequence length="71" mass="8278">MDTKVKTVDYSSKEYFDKMTAYWRAANYISVGQLYLKDNPLLERPLKSEDVKPHPIGHWGTIAGQNFIYTH</sequence>
<name>S2RZB5_LACPA</name>
<evidence type="ECO:0000313" key="2">
    <source>
        <dbReference type="EMBL" id="EPC82484.1"/>
    </source>
</evidence>
<comment type="caution">
    <text evidence="2">The sequence shown here is derived from an EMBL/GenBank/DDBJ whole genome shotgun (WGS) entry which is preliminary data.</text>
</comment>
<dbReference type="GO" id="GO:0016832">
    <property type="term" value="F:aldehyde-lyase activity"/>
    <property type="evidence" value="ECO:0007669"/>
    <property type="project" value="InterPro"/>
</dbReference>
<dbReference type="GO" id="GO:0005975">
    <property type="term" value="P:carbohydrate metabolic process"/>
    <property type="evidence" value="ECO:0007669"/>
    <property type="project" value="InterPro"/>
</dbReference>
<gene>
    <name evidence="2" type="ORF">Lpp126_04915</name>
</gene>
<dbReference type="SUPFAM" id="SSF52518">
    <property type="entry name" value="Thiamin diphosphate-binding fold (THDP-binding)"/>
    <property type="match status" value="1"/>
</dbReference>
<dbReference type="InterPro" id="IPR018970">
    <property type="entry name" value="Xul5P/Fru6P_PKetolase_N"/>
</dbReference>
<dbReference type="PANTHER" id="PTHR31273:SF0">
    <property type="entry name" value="PHOSPHOKETOLASE-RELATED"/>
    <property type="match status" value="1"/>
</dbReference>
<organism evidence="2 3">
    <name type="scientific">Lacticaseibacillus paracasei subsp. paracasei Lpp126</name>
    <dbReference type="NCBI Taxonomy" id="1256206"/>
    <lineage>
        <taxon>Bacteria</taxon>
        <taxon>Bacillati</taxon>
        <taxon>Bacillota</taxon>
        <taxon>Bacilli</taxon>
        <taxon>Lactobacillales</taxon>
        <taxon>Lactobacillaceae</taxon>
        <taxon>Lacticaseibacillus</taxon>
    </lineage>
</organism>
<dbReference type="InterPro" id="IPR005593">
    <property type="entry name" value="Xul5P/Fru6P_PKetolase"/>
</dbReference>
<dbReference type="AlphaFoldDB" id="S2RZB5"/>
<dbReference type="EMBL" id="ANKC01000328">
    <property type="protein sequence ID" value="EPC82484.1"/>
    <property type="molecule type" value="Genomic_DNA"/>
</dbReference>
<feature type="non-terminal residue" evidence="2">
    <location>
        <position position="71"/>
    </location>
</feature>
<evidence type="ECO:0000313" key="3">
    <source>
        <dbReference type="Proteomes" id="UP000014243"/>
    </source>
</evidence>
<dbReference type="Gene3D" id="3.40.50.970">
    <property type="match status" value="1"/>
</dbReference>
<proteinExistence type="predicted"/>
<dbReference type="InterPro" id="IPR029061">
    <property type="entry name" value="THDP-binding"/>
</dbReference>